<evidence type="ECO:0000313" key="2">
    <source>
        <dbReference type="EMBL" id="MBC8591663.1"/>
    </source>
</evidence>
<keyword evidence="1" id="KW-0472">Membrane</keyword>
<keyword evidence="1" id="KW-0812">Transmembrane</keyword>
<gene>
    <name evidence="2" type="ORF">H8744_00100</name>
</gene>
<protein>
    <submittedName>
        <fullName evidence="2">Uncharacterized protein</fullName>
    </submittedName>
</protein>
<keyword evidence="1" id="KW-1133">Transmembrane helix</keyword>
<dbReference type="AlphaFoldDB" id="A0A926EXE7"/>
<proteinExistence type="predicted"/>
<organism evidence="2 3">
    <name type="scientific">Jilunia laotingensis</name>
    <dbReference type="NCBI Taxonomy" id="2763675"/>
    <lineage>
        <taxon>Bacteria</taxon>
        <taxon>Pseudomonadati</taxon>
        <taxon>Bacteroidota</taxon>
        <taxon>Bacteroidia</taxon>
        <taxon>Bacteroidales</taxon>
        <taxon>Bacteroidaceae</taxon>
        <taxon>Jilunia</taxon>
    </lineage>
</organism>
<dbReference type="Proteomes" id="UP000651085">
    <property type="component" value="Unassembled WGS sequence"/>
</dbReference>
<name>A0A926EXE7_9BACT</name>
<evidence type="ECO:0000313" key="3">
    <source>
        <dbReference type="Proteomes" id="UP000651085"/>
    </source>
</evidence>
<reference evidence="2" key="1">
    <citation type="submission" date="2020-08" db="EMBL/GenBank/DDBJ databases">
        <title>Genome public.</title>
        <authorList>
            <person name="Liu C."/>
            <person name="Sun Q."/>
        </authorList>
    </citation>
    <scope>NUCLEOTIDE SEQUENCE</scope>
    <source>
        <strain evidence="2">N12</strain>
    </source>
</reference>
<accession>A0A926EXE7</accession>
<sequence length="171" mass="19829">MRVEEIERLLAVFYEGNTTESQEKMLKEYFSAEDVPEHLKEDKRLFCGFHGPTPAEVPTGLEEKLIKMIDRKEEEELRFFQKNKTRKNWRWIGGIAASVLLLLSTGYSIIYLQNNGRQQLQNTFNDPQAAYEILHATLLEVATGLNTGIEEVVEAQQEVKRTNKEIRKDIL</sequence>
<dbReference type="RefSeq" id="WP_262432881.1">
    <property type="nucleotide sequence ID" value="NZ_JACRTF010000001.1"/>
</dbReference>
<comment type="caution">
    <text evidence="2">The sequence shown here is derived from an EMBL/GenBank/DDBJ whole genome shotgun (WGS) entry which is preliminary data.</text>
</comment>
<feature type="transmembrane region" description="Helical" evidence="1">
    <location>
        <begin position="91"/>
        <end position="112"/>
    </location>
</feature>
<evidence type="ECO:0000256" key="1">
    <source>
        <dbReference type="SAM" id="Phobius"/>
    </source>
</evidence>
<keyword evidence="3" id="KW-1185">Reference proteome</keyword>
<dbReference type="EMBL" id="JACRTF010000001">
    <property type="protein sequence ID" value="MBC8591663.1"/>
    <property type="molecule type" value="Genomic_DNA"/>
</dbReference>